<dbReference type="Proteomes" id="UP000229600">
    <property type="component" value="Unassembled WGS sequence"/>
</dbReference>
<evidence type="ECO:0000313" key="1">
    <source>
        <dbReference type="EMBL" id="PIR03619.1"/>
    </source>
</evidence>
<dbReference type="EMBL" id="PCWN01000011">
    <property type="protein sequence ID" value="PIR03619.1"/>
    <property type="molecule type" value="Genomic_DNA"/>
</dbReference>
<name>A0A2H0N3Z1_9BACT</name>
<comment type="caution">
    <text evidence="1">The sequence shown here is derived from an EMBL/GenBank/DDBJ whole genome shotgun (WGS) entry which is preliminary data.</text>
</comment>
<sequence length="725" mass="81242">MKKFVFLGIIFGISFFWFSVGNAASCQLTVGNVYKVKGSPSVYYVSEGCKKRPIRSGDVFFSYFTAWSEVITTTQDKLKAVPDHELGFLPWGPKREFQNGSLVKTTDDGKVYLYVNGELKPIADAAAFSAQGLKWEWIEDVAPEVVAKFKKAQELTKDSDLPKSTVFKYDDSADVYVLDEENGQKVKRHIQSIDELKKLYRLDRILVISRDKAFQNGLVLNPQDTTDNTEVTPRPGVGPIALPIDVKRVSDIRSIQEALKLFYADHGYYPEGKGTFDGMLMTSLCEDGFSDLCRSKTVYMKSFPRDPGKFAYEFENFTGKSYTITFQIESPVGNLKAGTIVATPEGMKTIKQMETMKDTSSSDKSGGYVSCAPDLKTGDADIELCKGYIFHHIPSNIDITVRGFDQNKLDIHMVKHKDNGKTVDFNWTLYKGEKRSITFFDNAGTLFELTYKGQELMVKGRGIIPLLNIKSVVTEKHVSTDADLVPVDPQSDVAIPPSAEKLPCKNADSYGALYDDMNIHLCPLQSWHQLQGKFAIQYVDMDTVLETIKLKVFGMDGDDPAAGRLVTLKLHEGTSFMIGSVEGKPYHIALYFAGEGFYMNEAFFRMSVIPEDGTKRCYTEHKYEALGEEDTFVDICVGQILGMLHGNFRMKLISVRPGGEVTLNVSRVKEYNWNDGQDLILQPGNSYELTTTDAVRSEFAYKISLVYKYQNADGNPVFALKAEKL</sequence>
<proteinExistence type="predicted"/>
<accession>A0A2H0N3Z1</accession>
<evidence type="ECO:0000313" key="2">
    <source>
        <dbReference type="Proteomes" id="UP000229600"/>
    </source>
</evidence>
<dbReference type="AlphaFoldDB" id="A0A2H0N3Z1"/>
<gene>
    <name evidence="1" type="ORF">COV59_05525</name>
</gene>
<reference evidence="1 2" key="1">
    <citation type="submission" date="2017-09" db="EMBL/GenBank/DDBJ databases">
        <title>Depth-based differentiation of microbial function through sediment-hosted aquifers and enrichment of novel symbionts in the deep terrestrial subsurface.</title>
        <authorList>
            <person name="Probst A.J."/>
            <person name="Ladd B."/>
            <person name="Jarett J.K."/>
            <person name="Geller-Mcgrath D.E."/>
            <person name="Sieber C.M."/>
            <person name="Emerson J.B."/>
            <person name="Anantharaman K."/>
            <person name="Thomas B.C."/>
            <person name="Malmstrom R."/>
            <person name="Stieglmeier M."/>
            <person name="Klingl A."/>
            <person name="Woyke T."/>
            <person name="Ryan C.M."/>
            <person name="Banfield J.F."/>
        </authorList>
    </citation>
    <scope>NUCLEOTIDE SEQUENCE [LARGE SCALE GENOMIC DNA]</scope>
    <source>
        <strain evidence="1">CG11_big_fil_rev_8_21_14_0_20_39_34</strain>
    </source>
</reference>
<organism evidence="1 2">
    <name type="scientific">Candidatus Magasanikbacteria bacterium CG11_big_fil_rev_8_21_14_0_20_39_34</name>
    <dbReference type="NCBI Taxonomy" id="1974653"/>
    <lineage>
        <taxon>Bacteria</taxon>
        <taxon>Candidatus Magasanikiibacteriota</taxon>
    </lineage>
</organism>
<protein>
    <submittedName>
        <fullName evidence="1">Uncharacterized protein</fullName>
    </submittedName>
</protein>
<dbReference type="Gene3D" id="3.30.700.10">
    <property type="entry name" value="Glycoprotein, Type 4 Pilin"/>
    <property type="match status" value="1"/>
</dbReference>